<evidence type="ECO:0000256" key="7">
    <source>
        <dbReference type="ARBA" id="ARBA00023136"/>
    </source>
</evidence>
<evidence type="ECO:0000256" key="8">
    <source>
        <dbReference type="RuleBase" id="RU365088"/>
    </source>
</evidence>
<evidence type="ECO:0000256" key="3">
    <source>
        <dbReference type="ARBA" id="ARBA00022448"/>
    </source>
</evidence>
<dbReference type="GO" id="GO:1990961">
    <property type="term" value="P:xenobiotic detoxification by transmembrane export across the plasma membrane"/>
    <property type="evidence" value="ECO:0007669"/>
    <property type="project" value="InterPro"/>
</dbReference>
<dbReference type="GO" id="GO:0005886">
    <property type="term" value="C:plasma membrane"/>
    <property type="evidence" value="ECO:0007669"/>
    <property type="project" value="UniProtKB-SubCell"/>
</dbReference>
<dbReference type="GO" id="GO:0015385">
    <property type="term" value="F:sodium:proton antiporter activity"/>
    <property type="evidence" value="ECO:0007669"/>
    <property type="project" value="TreeGrafter"/>
</dbReference>
<dbReference type="PATRIC" id="fig|1217656.3.peg.3016"/>
<evidence type="ECO:0000259" key="9">
    <source>
        <dbReference type="PROSITE" id="PS50850"/>
    </source>
</evidence>
<dbReference type="InterPro" id="IPR036259">
    <property type="entry name" value="MFS_trans_sf"/>
</dbReference>
<dbReference type="SUPFAM" id="SSF103473">
    <property type="entry name" value="MFS general substrate transporter"/>
    <property type="match status" value="1"/>
</dbReference>
<dbReference type="FunFam" id="1.20.1720.10:FF:000005">
    <property type="entry name" value="Bcr/CflA family efflux transporter"/>
    <property type="match status" value="1"/>
</dbReference>
<dbReference type="PROSITE" id="PS50850">
    <property type="entry name" value="MFS"/>
    <property type="match status" value="1"/>
</dbReference>
<dbReference type="PANTHER" id="PTHR23502:SF132">
    <property type="entry name" value="POLYAMINE TRANSPORTER 2-RELATED"/>
    <property type="match status" value="1"/>
</dbReference>
<gene>
    <name evidence="10" type="ORF">F964_03070</name>
</gene>
<dbReference type="AlphaFoldDB" id="N8Y9X3"/>
<evidence type="ECO:0000256" key="4">
    <source>
        <dbReference type="ARBA" id="ARBA00022475"/>
    </source>
</evidence>
<evidence type="ECO:0000313" key="10">
    <source>
        <dbReference type="EMBL" id="ENV16135.1"/>
    </source>
</evidence>
<dbReference type="EMBL" id="APPJ01000012">
    <property type="protein sequence ID" value="ENV16135.1"/>
    <property type="molecule type" value="Genomic_DNA"/>
</dbReference>
<evidence type="ECO:0000256" key="1">
    <source>
        <dbReference type="ARBA" id="ARBA00004651"/>
    </source>
</evidence>
<sequence length="411" mass="45474">MPRSPHIQKSNDTPSETKPYTLAWISILSFLTLLGPMSIDMYLPAFPEIAVEFGVTTSVVSSSLPAYFLGLVIGQLVYGPISDRFGRKPPLYFGLTLFVIASVLCIFTTQIDQLLMTRVLQALGGCVGMAMVRAAIRDRLTPKQSARALSSMMLMMGLAPILAPILGGWLLVNWGWQSIFIFLACFGVINIVLVHFYFEETLNHHKRKSLHVGDIFINYFHVCRDKSFLTPTLIGSLSYAAFFSYIAAAPAIFIDQFQIKPENFGYYFSINAAGLIIFSQINLRLIGRFSLIRILLLGILIQVMSAIWLFISPRYDLVNLSSTMLGLFGLVAGLGLVSANSNALALSQQGQRAGTASALQGAIQFLICLIVVPISHSFNFNPLMNLSMIIMLCTMLALILTMIYQKKFHTI</sequence>
<reference evidence="10 11" key="1">
    <citation type="submission" date="2013-02" db="EMBL/GenBank/DDBJ databases">
        <title>The Genome Sequence of Acinetobacter guillouiae NIPH 991.</title>
        <authorList>
            <consortium name="The Broad Institute Genome Sequencing Platform"/>
            <consortium name="The Broad Institute Genome Sequencing Center for Infectious Disease"/>
            <person name="Cerqueira G."/>
            <person name="Feldgarden M."/>
            <person name="Courvalin P."/>
            <person name="Perichon B."/>
            <person name="Grillot-Courvalin C."/>
            <person name="Clermont D."/>
            <person name="Rocha E."/>
            <person name="Yoon E.-J."/>
            <person name="Nemec A."/>
            <person name="Walker B."/>
            <person name="Young S.K."/>
            <person name="Zeng Q."/>
            <person name="Gargeya S."/>
            <person name="Fitzgerald M."/>
            <person name="Haas B."/>
            <person name="Abouelleil A."/>
            <person name="Alvarado L."/>
            <person name="Arachchi H.M."/>
            <person name="Berlin A.M."/>
            <person name="Chapman S.B."/>
            <person name="Dewar J."/>
            <person name="Goldberg J."/>
            <person name="Griggs A."/>
            <person name="Gujja S."/>
            <person name="Hansen M."/>
            <person name="Howarth C."/>
            <person name="Imamovic A."/>
            <person name="Larimer J."/>
            <person name="McCowan C."/>
            <person name="Murphy C."/>
            <person name="Neiman D."/>
            <person name="Pearson M."/>
            <person name="Priest M."/>
            <person name="Roberts A."/>
            <person name="Saif S."/>
            <person name="Shea T."/>
            <person name="Sisk P."/>
            <person name="Sykes S."/>
            <person name="Wortman J."/>
            <person name="Nusbaum C."/>
            <person name="Birren B."/>
        </authorList>
    </citation>
    <scope>NUCLEOTIDE SEQUENCE [LARGE SCALE GENOMIC DNA]</scope>
    <source>
        <strain evidence="10 11">NIPH 991</strain>
    </source>
</reference>
<accession>N8Y9X3</accession>
<feature type="transmembrane region" description="Helical" evidence="8">
    <location>
        <begin position="358"/>
        <end position="378"/>
    </location>
</feature>
<dbReference type="InterPro" id="IPR004812">
    <property type="entry name" value="Efflux_drug-R_Bcr/CmlA"/>
</dbReference>
<comment type="caution">
    <text evidence="10">The sequence shown here is derived from an EMBL/GenBank/DDBJ whole genome shotgun (WGS) entry which is preliminary data.</text>
</comment>
<dbReference type="RefSeq" id="WP_004821475.1">
    <property type="nucleotide sequence ID" value="NZ_KB849456.1"/>
</dbReference>
<dbReference type="Pfam" id="PF07690">
    <property type="entry name" value="MFS_1"/>
    <property type="match status" value="1"/>
</dbReference>
<dbReference type="GO" id="GO:0042910">
    <property type="term" value="F:xenobiotic transmembrane transporter activity"/>
    <property type="evidence" value="ECO:0007669"/>
    <property type="project" value="InterPro"/>
</dbReference>
<proteinExistence type="inferred from homology"/>
<dbReference type="NCBIfam" id="NF008314">
    <property type="entry name" value="PRK11102.1"/>
    <property type="match status" value="1"/>
</dbReference>
<dbReference type="eggNOG" id="COG2814">
    <property type="taxonomic scope" value="Bacteria"/>
</dbReference>
<organism evidence="10 11">
    <name type="scientific">Acinetobacter guillouiae NIPH 991</name>
    <dbReference type="NCBI Taxonomy" id="1217656"/>
    <lineage>
        <taxon>Bacteria</taxon>
        <taxon>Pseudomonadati</taxon>
        <taxon>Pseudomonadota</taxon>
        <taxon>Gammaproteobacteria</taxon>
        <taxon>Moraxellales</taxon>
        <taxon>Moraxellaceae</taxon>
        <taxon>Acinetobacter</taxon>
    </lineage>
</organism>
<keyword evidence="8" id="KW-0997">Cell inner membrane</keyword>
<feature type="domain" description="Major facilitator superfamily (MFS) profile" evidence="9">
    <location>
        <begin position="21"/>
        <end position="409"/>
    </location>
</feature>
<evidence type="ECO:0000256" key="2">
    <source>
        <dbReference type="ARBA" id="ARBA00006236"/>
    </source>
</evidence>
<feature type="transmembrane region" description="Helical" evidence="8">
    <location>
        <begin position="148"/>
        <end position="172"/>
    </location>
</feature>
<comment type="subcellular location">
    <subcellularLocation>
        <location evidence="8">Cell inner membrane</location>
        <topology evidence="8">Multi-pass membrane protein</topology>
    </subcellularLocation>
    <subcellularLocation>
        <location evidence="1">Cell membrane</location>
        <topology evidence="1">Multi-pass membrane protein</topology>
    </subcellularLocation>
</comment>
<feature type="transmembrane region" description="Helical" evidence="8">
    <location>
        <begin position="59"/>
        <end position="78"/>
    </location>
</feature>
<dbReference type="InterPro" id="IPR011701">
    <property type="entry name" value="MFS"/>
</dbReference>
<feature type="transmembrane region" description="Helical" evidence="8">
    <location>
        <begin position="290"/>
        <end position="311"/>
    </location>
</feature>
<evidence type="ECO:0000313" key="11">
    <source>
        <dbReference type="Proteomes" id="UP000013148"/>
    </source>
</evidence>
<feature type="transmembrane region" description="Helical" evidence="8">
    <location>
        <begin position="384"/>
        <end position="404"/>
    </location>
</feature>
<dbReference type="InterPro" id="IPR020846">
    <property type="entry name" value="MFS_dom"/>
</dbReference>
<keyword evidence="7 8" id="KW-0472">Membrane</keyword>
<feature type="transmembrane region" description="Helical" evidence="8">
    <location>
        <begin position="90"/>
        <end position="109"/>
    </location>
</feature>
<evidence type="ECO:0000256" key="6">
    <source>
        <dbReference type="ARBA" id="ARBA00022989"/>
    </source>
</evidence>
<dbReference type="Gene3D" id="1.20.1720.10">
    <property type="entry name" value="Multidrug resistance protein D"/>
    <property type="match status" value="1"/>
</dbReference>
<keyword evidence="4" id="KW-1003">Cell membrane</keyword>
<feature type="transmembrane region" description="Helical" evidence="8">
    <location>
        <begin position="266"/>
        <end position="283"/>
    </location>
</feature>
<dbReference type="PANTHER" id="PTHR23502">
    <property type="entry name" value="MAJOR FACILITATOR SUPERFAMILY"/>
    <property type="match status" value="1"/>
</dbReference>
<dbReference type="HOGENOM" id="CLU_001265_47_0_6"/>
<feature type="transmembrane region" description="Helical" evidence="8">
    <location>
        <begin position="317"/>
        <end position="337"/>
    </location>
</feature>
<evidence type="ECO:0000256" key="5">
    <source>
        <dbReference type="ARBA" id="ARBA00022692"/>
    </source>
</evidence>
<dbReference type="CDD" id="cd17320">
    <property type="entry name" value="MFS_MdfA_MDR_like"/>
    <property type="match status" value="1"/>
</dbReference>
<name>N8Y9X3_ACIGI</name>
<protein>
    <recommendedName>
        <fullName evidence="8">Bcr/CflA family efflux transporter</fullName>
    </recommendedName>
</protein>
<feature type="transmembrane region" description="Helical" evidence="8">
    <location>
        <begin position="233"/>
        <end position="254"/>
    </location>
</feature>
<feature type="transmembrane region" description="Helical" evidence="8">
    <location>
        <begin position="21"/>
        <end position="39"/>
    </location>
</feature>
<dbReference type="Proteomes" id="UP000013148">
    <property type="component" value="Unassembled WGS sequence"/>
</dbReference>
<keyword evidence="5 8" id="KW-0812">Transmembrane</keyword>
<dbReference type="NCBIfam" id="TIGR00710">
    <property type="entry name" value="efflux_Bcr_CflA"/>
    <property type="match status" value="1"/>
</dbReference>
<comment type="similarity">
    <text evidence="2 8">Belongs to the major facilitator superfamily. Bcr/CmlA family.</text>
</comment>
<feature type="transmembrane region" description="Helical" evidence="8">
    <location>
        <begin position="115"/>
        <end position="136"/>
    </location>
</feature>
<keyword evidence="3 8" id="KW-0813">Transport</keyword>
<keyword evidence="6 8" id="KW-1133">Transmembrane helix</keyword>
<feature type="transmembrane region" description="Helical" evidence="8">
    <location>
        <begin position="178"/>
        <end position="198"/>
    </location>
</feature>
<keyword evidence="11" id="KW-1185">Reference proteome</keyword>